<dbReference type="PROSITE" id="PS00922">
    <property type="entry name" value="TRANSGLYCOSYLASE"/>
    <property type="match status" value="1"/>
</dbReference>
<dbReference type="InterPro" id="IPR012289">
    <property type="entry name" value="Lytic_TGlycosylase_superhlx_L"/>
</dbReference>
<dbReference type="InterPro" id="IPR023346">
    <property type="entry name" value="Lysozyme-like_dom_sf"/>
</dbReference>
<dbReference type="PANTHER" id="PTHR37423">
    <property type="entry name" value="SOLUBLE LYTIC MUREIN TRANSGLYCOSYLASE-RELATED"/>
    <property type="match status" value="1"/>
</dbReference>
<feature type="domain" description="Lytic transglycosylase superhelical linker" evidence="5">
    <location>
        <begin position="400"/>
        <end position="465"/>
    </location>
</feature>
<name>A0A4V2P7R4_9GAMM</name>
<dbReference type="GO" id="GO:0004553">
    <property type="term" value="F:hydrolase activity, hydrolyzing O-glycosyl compounds"/>
    <property type="evidence" value="ECO:0007669"/>
    <property type="project" value="InterPro"/>
</dbReference>
<evidence type="ECO:0000313" key="7">
    <source>
        <dbReference type="Proteomes" id="UP000294887"/>
    </source>
</evidence>
<dbReference type="SUPFAM" id="SSF48435">
    <property type="entry name" value="Bacterial muramidases"/>
    <property type="match status" value="1"/>
</dbReference>
<accession>A0A4V2P7R4</accession>
<proteinExistence type="inferred from homology"/>
<feature type="domain" description="Transglycosylase SLT" evidence="4">
    <location>
        <begin position="479"/>
        <end position="583"/>
    </location>
</feature>
<evidence type="ECO:0000259" key="4">
    <source>
        <dbReference type="Pfam" id="PF01464"/>
    </source>
</evidence>
<protein>
    <submittedName>
        <fullName evidence="6">Soluble lytic murein transglycosylase</fullName>
    </submittedName>
</protein>
<dbReference type="Gene3D" id="1.10.530.10">
    <property type="match status" value="1"/>
</dbReference>
<dbReference type="InterPro" id="IPR008258">
    <property type="entry name" value="Transglycosylase_SLT_dom_1"/>
</dbReference>
<dbReference type="InterPro" id="IPR008939">
    <property type="entry name" value="Lytic_TGlycosylase_superhlx_U"/>
</dbReference>
<feature type="signal peptide" evidence="3">
    <location>
        <begin position="1"/>
        <end position="27"/>
    </location>
</feature>
<comment type="caution">
    <text evidence="6">The sequence shown here is derived from an EMBL/GenBank/DDBJ whole genome shotgun (WGS) entry which is preliminary data.</text>
</comment>
<organism evidence="6 7">
    <name type="scientific">Cocleimonas flava</name>
    <dbReference type="NCBI Taxonomy" id="634765"/>
    <lineage>
        <taxon>Bacteria</taxon>
        <taxon>Pseudomonadati</taxon>
        <taxon>Pseudomonadota</taxon>
        <taxon>Gammaproteobacteria</taxon>
        <taxon>Thiotrichales</taxon>
        <taxon>Thiotrichaceae</taxon>
        <taxon>Cocleimonas</taxon>
    </lineage>
</organism>
<dbReference type="CDD" id="cd13401">
    <property type="entry name" value="Slt70-like"/>
    <property type="match status" value="1"/>
</dbReference>
<keyword evidence="7" id="KW-1185">Reference proteome</keyword>
<dbReference type="SUPFAM" id="SSF53955">
    <property type="entry name" value="Lysozyme-like"/>
    <property type="match status" value="1"/>
</dbReference>
<dbReference type="EMBL" id="SMFQ01000005">
    <property type="protein sequence ID" value="TCJ82815.1"/>
    <property type="molecule type" value="Genomic_DNA"/>
</dbReference>
<evidence type="ECO:0000256" key="1">
    <source>
        <dbReference type="ARBA" id="ARBA00007734"/>
    </source>
</evidence>
<dbReference type="AlphaFoldDB" id="A0A4V2P7R4"/>
<dbReference type="GO" id="GO:0000270">
    <property type="term" value="P:peptidoglycan metabolic process"/>
    <property type="evidence" value="ECO:0007669"/>
    <property type="project" value="InterPro"/>
</dbReference>
<dbReference type="Gene3D" id="1.25.20.10">
    <property type="entry name" value="Bacterial muramidases"/>
    <property type="match status" value="1"/>
</dbReference>
<dbReference type="GO" id="GO:0016020">
    <property type="term" value="C:membrane"/>
    <property type="evidence" value="ECO:0007669"/>
    <property type="project" value="InterPro"/>
</dbReference>
<dbReference type="InterPro" id="IPR000189">
    <property type="entry name" value="Transglyc_AS"/>
</dbReference>
<feature type="chain" id="PRO_5020679285" evidence="3">
    <location>
        <begin position="28"/>
        <end position="640"/>
    </location>
</feature>
<sequence>MKSALKIIYKSLLGIVFLLFLSHNSFAYTNQKQVNDFHEAYDKLHKGQLYDSSHLKGYILHPYLDYERLKQNIKTSNNQSLLNFIHQNPPSWLSDDINTELLIKLSQQQQWGQILKFYKKGQGGIKARCVNAEASMHIRPSAAINNEALKIWLSANSRPKVCDPLFALLVRKGLVNDSRAWQRITLAMDKGKTGLARALSKYLNEPSLVNLWINLRKHPLKNLKNKRLKNKDGRSTQLIAYGIKRLARKNTETARSQWNKFQRSHTFSTKLKADVESYIGVREALNHNPYALQKLAAIPATLRSEEATIWTARMALRQGDWRKLRSAIDSMPAETKTKDRWRYWRAQTGKRLGEKNTHQQLLPVANNASFYGFLAADELRRPYSAQIKPTRNWSQLTPRIANMPSMQRATELYAIGKPKLAKKEWFWTLKKLNKQDKLTAAAYALEINQPFLAIITVSQTKDWNQTGLRFPMEYQSLVSNSARKHGIIPAWVYGIMRRESAFDPQIVSSANAKGLMQILPATAKNVARKLGIRSHRTSDLFVPEKNANLGAAYLSQMLKRFKGNYVKATASYNAGPGRIPRWTPDKHISAPRWIESIPFEETRNYVRAVMSYTTIYDYKLHARNNANQRLSKRLQAVGPN</sequence>
<dbReference type="Pfam" id="PF01464">
    <property type="entry name" value="SLT"/>
    <property type="match status" value="1"/>
</dbReference>
<dbReference type="Gene3D" id="1.10.1240.20">
    <property type="entry name" value="Lytic transglycosylase, superhelical linker domain"/>
    <property type="match status" value="1"/>
</dbReference>
<dbReference type="Pfam" id="PF14718">
    <property type="entry name" value="SLT_L"/>
    <property type="match status" value="1"/>
</dbReference>
<dbReference type="PANTHER" id="PTHR37423:SF5">
    <property type="entry name" value="SOLUBLE LYTIC MUREIN TRANSGLYCOSYLASE"/>
    <property type="match status" value="1"/>
</dbReference>
<dbReference type="InterPro" id="IPR037061">
    <property type="entry name" value="Lytic_TGlycoase_superhlx_L_sf"/>
</dbReference>
<dbReference type="GO" id="GO:0008933">
    <property type="term" value="F:peptidoglycan lytic transglycosylase activity"/>
    <property type="evidence" value="ECO:0007669"/>
    <property type="project" value="InterPro"/>
</dbReference>
<evidence type="ECO:0000259" key="5">
    <source>
        <dbReference type="Pfam" id="PF14718"/>
    </source>
</evidence>
<dbReference type="RefSeq" id="WP_131907315.1">
    <property type="nucleotide sequence ID" value="NZ_BAAAFU010000007.1"/>
</dbReference>
<keyword evidence="2 3" id="KW-0732">Signal</keyword>
<evidence type="ECO:0000256" key="3">
    <source>
        <dbReference type="SAM" id="SignalP"/>
    </source>
</evidence>
<comment type="similarity">
    <text evidence="1">Belongs to the transglycosylase Slt family.</text>
</comment>
<reference evidence="6 7" key="1">
    <citation type="submission" date="2019-03" db="EMBL/GenBank/DDBJ databases">
        <title>Genomic Encyclopedia of Type Strains, Phase IV (KMG-IV): sequencing the most valuable type-strain genomes for metagenomic binning, comparative biology and taxonomic classification.</title>
        <authorList>
            <person name="Goeker M."/>
        </authorList>
    </citation>
    <scope>NUCLEOTIDE SEQUENCE [LARGE SCALE GENOMIC DNA]</scope>
    <source>
        <strain evidence="6 7">DSM 24830</strain>
    </source>
</reference>
<evidence type="ECO:0000313" key="6">
    <source>
        <dbReference type="EMBL" id="TCJ82815.1"/>
    </source>
</evidence>
<evidence type="ECO:0000256" key="2">
    <source>
        <dbReference type="ARBA" id="ARBA00022729"/>
    </source>
</evidence>
<dbReference type="GO" id="GO:0042597">
    <property type="term" value="C:periplasmic space"/>
    <property type="evidence" value="ECO:0007669"/>
    <property type="project" value="InterPro"/>
</dbReference>
<dbReference type="OrthoDB" id="92254at2"/>
<dbReference type="Proteomes" id="UP000294887">
    <property type="component" value="Unassembled WGS sequence"/>
</dbReference>
<gene>
    <name evidence="6" type="ORF">EV695_3551</name>
</gene>